<keyword evidence="1" id="KW-0812">Transmembrane</keyword>
<name>J8Q0A9_SACAR</name>
<feature type="transmembrane region" description="Helical" evidence="1">
    <location>
        <begin position="35"/>
        <end position="54"/>
    </location>
</feature>
<protein>
    <submittedName>
        <fullName evidence="2">Pex17p</fullName>
    </submittedName>
</protein>
<evidence type="ECO:0000313" key="3">
    <source>
        <dbReference type="Proteomes" id="UP000006968"/>
    </source>
</evidence>
<dbReference type="HOGENOM" id="CLU_115007_0_0_1"/>
<dbReference type="Proteomes" id="UP000006968">
    <property type="component" value="Chromosome XIV"/>
</dbReference>
<evidence type="ECO:0000313" key="2">
    <source>
        <dbReference type="EMBL" id="EJS42091.1"/>
    </source>
</evidence>
<organism evidence="2 3">
    <name type="scientific">Saccharomyces arboricola (strain H-6 / AS 2.3317 / CBS 10644)</name>
    <name type="common">Yeast</name>
    <dbReference type="NCBI Taxonomy" id="1160507"/>
    <lineage>
        <taxon>Eukaryota</taxon>
        <taxon>Fungi</taxon>
        <taxon>Dikarya</taxon>
        <taxon>Ascomycota</taxon>
        <taxon>Saccharomycotina</taxon>
        <taxon>Saccharomycetes</taxon>
        <taxon>Saccharomycetales</taxon>
        <taxon>Saccharomycetaceae</taxon>
        <taxon>Saccharomyces</taxon>
    </lineage>
</organism>
<keyword evidence="3" id="KW-1185">Reference proteome</keyword>
<dbReference type="EMBL" id="ALIE01000166">
    <property type="protein sequence ID" value="EJS42091.1"/>
    <property type="molecule type" value="Genomic_DNA"/>
</dbReference>
<sequence length="199" mass="23389">MKSTDRFPRNIDWPSDENIKRIEKINPTVKSLKTLLYNGGLIYSFLYFVVAMFIEPMLKKQYLQRHDFSLSALLHLRRIIAQLQKRLVMTPVSALGYNEQNKFVERSTQTSDDNIVRDNNSHWPEIADQLQSVKQELQYYNRSVGQPPESMDDFIFQVKMVTDQIKLTDKSEKFSNKSRDVIQGIREIKGWFVNGQVPR</sequence>
<evidence type="ECO:0000256" key="1">
    <source>
        <dbReference type="SAM" id="Phobius"/>
    </source>
</evidence>
<accession>J8Q0A9</accession>
<keyword evidence="1" id="KW-1133">Transmembrane helix</keyword>
<reference evidence="2 3" key="1">
    <citation type="journal article" date="2013" name="BMC Genomics">
        <title>High quality de novo sequencing and assembly of the Saccharomyces arboricolus genome.</title>
        <authorList>
            <person name="Liti G."/>
            <person name="Nguyen Ba A.N."/>
            <person name="Blythe M."/>
            <person name="Mueller C.A."/>
            <person name="Bergstroem A."/>
            <person name="Cubillos F.A."/>
            <person name="Dafhnis-Calas F."/>
            <person name="Khoshraftar S."/>
            <person name="Malla S."/>
            <person name="Mehta N."/>
            <person name="Siow C.C."/>
            <person name="Warringer J."/>
            <person name="Moses A.M."/>
            <person name="Louis E.J."/>
            <person name="Nieduszynski C.A."/>
        </authorList>
    </citation>
    <scope>NUCLEOTIDE SEQUENCE [LARGE SCALE GENOMIC DNA]</scope>
    <source>
        <strain evidence="3">H-6 / AS 2.3317 / CBS 10644</strain>
    </source>
</reference>
<keyword evidence="1" id="KW-0472">Membrane</keyword>
<proteinExistence type="predicted"/>
<gene>
    <name evidence="2" type="ORF">SU7_2892</name>
</gene>
<dbReference type="AlphaFoldDB" id="J8Q0A9"/>
<dbReference type="OrthoDB" id="4034942at2759"/>
<comment type="caution">
    <text evidence="2">The sequence shown here is derived from an EMBL/GenBank/DDBJ whole genome shotgun (WGS) entry which is preliminary data.</text>
</comment>